<evidence type="ECO:0000256" key="6">
    <source>
        <dbReference type="PROSITE-ProRule" id="PRU00433"/>
    </source>
</evidence>
<keyword evidence="5 6" id="KW-0408">Iron</keyword>
<dbReference type="Gene3D" id="1.10.760.10">
    <property type="entry name" value="Cytochrome c-like domain"/>
    <property type="match status" value="1"/>
</dbReference>
<dbReference type="PANTHER" id="PTHR11961">
    <property type="entry name" value="CYTOCHROME C"/>
    <property type="match status" value="1"/>
</dbReference>
<evidence type="ECO:0000256" key="7">
    <source>
        <dbReference type="SAM" id="SignalP"/>
    </source>
</evidence>
<dbReference type="PROSITE" id="PS51007">
    <property type="entry name" value="CYTC"/>
    <property type="match status" value="1"/>
</dbReference>
<evidence type="ECO:0000256" key="4">
    <source>
        <dbReference type="ARBA" id="ARBA00022982"/>
    </source>
</evidence>
<dbReference type="Proteomes" id="UP000215455">
    <property type="component" value="Unassembled WGS sequence"/>
</dbReference>
<keyword evidence="4" id="KW-0249">Electron transport</keyword>
<keyword evidence="10" id="KW-1185">Reference proteome</keyword>
<dbReference type="Pfam" id="PF00034">
    <property type="entry name" value="Cytochrom_C"/>
    <property type="match status" value="1"/>
</dbReference>
<evidence type="ECO:0000313" key="10">
    <source>
        <dbReference type="Proteomes" id="UP000215455"/>
    </source>
</evidence>
<evidence type="ECO:0000313" key="9">
    <source>
        <dbReference type="EMBL" id="OXR35136.1"/>
    </source>
</evidence>
<comment type="caution">
    <text evidence="9">The sequence shown here is derived from an EMBL/GenBank/DDBJ whole genome shotgun (WGS) entry which is preliminary data.</text>
</comment>
<dbReference type="PRINTS" id="PR00604">
    <property type="entry name" value="CYTCHRMECIAB"/>
</dbReference>
<keyword evidence="1" id="KW-0813">Transport</keyword>
<evidence type="ECO:0000256" key="1">
    <source>
        <dbReference type="ARBA" id="ARBA00022448"/>
    </source>
</evidence>
<evidence type="ECO:0000256" key="2">
    <source>
        <dbReference type="ARBA" id="ARBA00022617"/>
    </source>
</evidence>
<organism evidence="9 10">
    <name type="scientific">Pseudomonas umsongensis</name>
    <dbReference type="NCBI Taxonomy" id="198618"/>
    <lineage>
        <taxon>Bacteria</taxon>
        <taxon>Pseudomonadati</taxon>
        <taxon>Pseudomonadota</taxon>
        <taxon>Gammaproteobacteria</taxon>
        <taxon>Pseudomonadales</taxon>
        <taxon>Pseudomonadaceae</taxon>
        <taxon>Pseudomonas</taxon>
    </lineage>
</organism>
<keyword evidence="3 6" id="KW-0479">Metal-binding</keyword>
<feature type="chain" id="PRO_5045501088" evidence="7">
    <location>
        <begin position="23"/>
        <end position="123"/>
    </location>
</feature>
<dbReference type="InterPro" id="IPR002327">
    <property type="entry name" value="Cyt_c_1A/1B"/>
</dbReference>
<dbReference type="RefSeq" id="WP_020801056.1">
    <property type="nucleotide sequence ID" value="NZ_CP044409.1"/>
</dbReference>
<protein>
    <submittedName>
        <fullName evidence="9">Cytochrome C</fullName>
    </submittedName>
</protein>
<reference evidence="9 10" key="1">
    <citation type="submission" date="2017-06" db="EMBL/GenBank/DDBJ databases">
        <authorList>
            <person name="Furmanczyk E.M."/>
        </authorList>
    </citation>
    <scope>NUCLEOTIDE SEQUENCE [LARGE SCALE GENOMIC DNA]</scope>
    <source>
        <strain evidence="9 10">DSM 16611</strain>
    </source>
</reference>
<accession>A0ABX4E4R3</accession>
<feature type="domain" description="Cytochrome c" evidence="8">
    <location>
        <begin position="25"/>
        <end position="123"/>
    </location>
</feature>
<keyword evidence="2 6" id="KW-0349">Heme</keyword>
<gene>
    <name evidence="9" type="ORF">PSUM_04380</name>
</gene>
<proteinExistence type="predicted"/>
<dbReference type="EMBL" id="NIWU01000001">
    <property type="protein sequence ID" value="OXR35136.1"/>
    <property type="molecule type" value="Genomic_DNA"/>
</dbReference>
<dbReference type="InterPro" id="IPR009056">
    <property type="entry name" value="Cyt_c-like_dom"/>
</dbReference>
<feature type="signal peptide" evidence="7">
    <location>
        <begin position="1"/>
        <end position="22"/>
    </location>
</feature>
<evidence type="ECO:0000259" key="8">
    <source>
        <dbReference type="PROSITE" id="PS51007"/>
    </source>
</evidence>
<name>A0ABX4E4R3_9PSED</name>
<evidence type="ECO:0000256" key="3">
    <source>
        <dbReference type="ARBA" id="ARBA00022723"/>
    </source>
</evidence>
<evidence type="ECO:0000256" key="5">
    <source>
        <dbReference type="ARBA" id="ARBA00023004"/>
    </source>
</evidence>
<dbReference type="InterPro" id="IPR036909">
    <property type="entry name" value="Cyt_c-like_dom_sf"/>
</dbReference>
<sequence>MRYLIQPLAGLSLLALSHAIAAAECDAGAGQQAFQTKCAACHALDADRVGPRLNGVVGRPIGSIPGFKYSKDLAGANSSWTVEQLDRWLTSPAQMFPDTAMAFGGLRNASERQAVLCFLQTQG</sequence>
<keyword evidence="7" id="KW-0732">Signal</keyword>
<dbReference type="SUPFAM" id="SSF46626">
    <property type="entry name" value="Cytochrome c"/>
    <property type="match status" value="1"/>
</dbReference>